<keyword evidence="5" id="KW-0862">Zinc</keyword>
<dbReference type="GO" id="GO:0008237">
    <property type="term" value="F:metallopeptidase activity"/>
    <property type="evidence" value="ECO:0007669"/>
    <property type="project" value="UniProtKB-KW"/>
</dbReference>
<evidence type="ECO:0000313" key="8">
    <source>
        <dbReference type="Proteomes" id="UP000603434"/>
    </source>
</evidence>
<keyword evidence="6" id="KW-0482">Metalloprotease</keyword>
<keyword evidence="2" id="KW-0645">Protease</keyword>
<comment type="cofactor">
    <cofactor evidence="1">
        <name>Zn(2+)</name>
        <dbReference type="ChEBI" id="CHEBI:29105"/>
    </cofactor>
</comment>
<dbReference type="InterPro" id="IPR012962">
    <property type="entry name" value="Pept_M54_archaemetzincn"/>
</dbReference>
<dbReference type="CDD" id="cd11375">
    <property type="entry name" value="Peptidase_M54"/>
    <property type="match status" value="1"/>
</dbReference>
<dbReference type="InterPro" id="IPR024079">
    <property type="entry name" value="MetalloPept_cat_dom_sf"/>
</dbReference>
<comment type="caution">
    <text evidence="7">The sequence shown here is derived from an EMBL/GenBank/DDBJ whole genome shotgun (WGS) entry which is preliminary data.</text>
</comment>
<dbReference type="Proteomes" id="UP000603434">
    <property type="component" value="Unassembled WGS sequence"/>
</dbReference>
<dbReference type="SUPFAM" id="SSF55486">
    <property type="entry name" value="Metalloproteases ('zincins'), catalytic domain"/>
    <property type="match status" value="1"/>
</dbReference>
<dbReference type="EMBL" id="JACNJH010000082">
    <property type="protein sequence ID" value="MBC8360317.1"/>
    <property type="molecule type" value="Genomic_DNA"/>
</dbReference>
<dbReference type="Gene3D" id="3.40.390.10">
    <property type="entry name" value="Collagenase (Catalytic Domain)"/>
    <property type="match status" value="1"/>
</dbReference>
<evidence type="ECO:0000256" key="4">
    <source>
        <dbReference type="ARBA" id="ARBA00022801"/>
    </source>
</evidence>
<accession>A0A8J6NJ99</accession>
<dbReference type="PANTHER" id="PTHR15910">
    <property type="entry name" value="ARCHAEMETZINCIN"/>
    <property type="match status" value="1"/>
</dbReference>
<dbReference type="GO" id="GO:0008270">
    <property type="term" value="F:zinc ion binding"/>
    <property type="evidence" value="ECO:0007669"/>
    <property type="project" value="InterPro"/>
</dbReference>
<keyword evidence="4" id="KW-0378">Hydrolase</keyword>
<dbReference type="InterPro" id="IPR012091">
    <property type="entry name" value="Pept_M54_archaemetzncn_arc/bac"/>
</dbReference>
<evidence type="ECO:0000256" key="6">
    <source>
        <dbReference type="ARBA" id="ARBA00023049"/>
    </source>
</evidence>
<organism evidence="7 8">
    <name type="scientific">Candidatus Desulfatibia profunda</name>
    <dbReference type="NCBI Taxonomy" id="2841695"/>
    <lineage>
        <taxon>Bacteria</taxon>
        <taxon>Pseudomonadati</taxon>
        <taxon>Thermodesulfobacteriota</taxon>
        <taxon>Desulfobacteria</taxon>
        <taxon>Desulfobacterales</taxon>
        <taxon>Desulfobacterales incertae sedis</taxon>
        <taxon>Candidatus Desulfatibia</taxon>
    </lineage>
</organism>
<reference evidence="7 8" key="1">
    <citation type="submission" date="2020-08" db="EMBL/GenBank/DDBJ databases">
        <title>Bridging the membrane lipid divide: bacteria of the FCB group superphylum have the potential to synthesize archaeal ether lipids.</title>
        <authorList>
            <person name="Villanueva L."/>
            <person name="Von Meijenfeldt F.A.B."/>
            <person name="Westbye A.B."/>
            <person name="Yadav S."/>
            <person name="Hopmans E.C."/>
            <person name="Dutilh B.E."/>
            <person name="Sinninghe Damste J.S."/>
        </authorList>
    </citation>
    <scope>NUCLEOTIDE SEQUENCE [LARGE SCALE GENOMIC DNA]</scope>
    <source>
        <strain evidence="7">NIOZ-UU30</strain>
    </source>
</reference>
<evidence type="ECO:0000256" key="5">
    <source>
        <dbReference type="ARBA" id="ARBA00022833"/>
    </source>
</evidence>
<evidence type="ECO:0000313" key="7">
    <source>
        <dbReference type="EMBL" id="MBC8360317.1"/>
    </source>
</evidence>
<gene>
    <name evidence="7" type="ORF">H8E23_02815</name>
</gene>
<dbReference type="PANTHER" id="PTHR15910:SF1">
    <property type="entry name" value="ARCHAEMETZINCIN-2"/>
    <property type="match status" value="1"/>
</dbReference>
<dbReference type="PIRSF" id="PIRSF005785">
    <property type="entry name" value="Zn-prot_arch"/>
    <property type="match status" value="1"/>
</dbReference>
<dbReference type="Pfam" id="PF07998">
    <property type="entry name" value="Peptidase_M54"/>
    <property type="match status" value="1"/>
</dbReference>
<name>A0A8J6NJ99_9BACT</name>
<proteinExistence type="predicted"/>
<evidence type="ECO:0000256" key="2">
    <source>
        <dbReference type="ARBA" id="ARBA00022670"/>
    </source>
</evidence>
<dbReference type="AlphaFoldDB" id="A0A8J6NJ99"/>
<evidence type="ECO:0000256" key="1">
    <source>
        <dbReference type="ARBA" id="ARBA00001947"/>
    </source>
</evidence>
<sequence length="196" mass="22414">MLVIKWKRSDCLSFQSEHSILISPVEDFNPDLLELISRDVQRLFGYRTEIMSLLQDVGFALDPGRDQHHSTLILEKLAGLAPARVIKVLAVTRVDLFIPILTHVYGEAQIGGRACILSTHRLNEGLAMSAREIFNQRVVKETIHELGHTFNLRHCQEHACIMHYCRSIKDVDRKADQLCRYCRILLADELKRLAAT</sequence>
<protein>
    <submittedName>
        <fullName evidence="7">Peptidase M54</fullName>
    </submittedName>
</protein>
<evidence type="ECO:0000256" key="3">
    <source>
        <dbReference type="ARBA" id="ARBA00022723"/>
    </source>
</evidence>
<keyword evidence="3" id="KW-0479">Metal-binding</keyword>
<dbReference type="GO" id="GO:0006508">
    <property type="term" value="P:proteolysis"/>
    <property type="evidence" value="ECO:0007669"/>
    <property type="project" value="UniProtKB-KW"/>
</dbReference>